<gene>
    <name evidence="2" type="ORF">Cob_v005574</name>
</gene>
<dbReference type="CDD" id="cd02440">
    <property type="entry name" value="AdoMet_MTases"/>
    <property type="match status" value="1"/>
</dbReference>
<dbReference type="SUPFAM" id="SSF53335">
    <property type="entry name" value="S-adenosyl-L-methionine-dependent methyltransferases"/>
    <property type="match status" value="1"/>
</dbReference>
<sequence length="100" mass="10710">MADATNLEPQDAAAAEDDRSDLESLSGKASHSSLDSLELERLELAHDLWLLTWRGVLCISPKRGSAKRVLDLGTGTGVWAMDFADEQIGTTVIGVDLSPT</sequence>
<dbReference type="Pfam" id="PF13489">
    <property type="entry name" value="Methyltransf_23"/>
    <property type="match status" value="1"/>
</dbReference>
<dbReference type="Gene3D" id="3.40.50.150">
    <property type="entry name" value="Vaccinia Virus protein VP39"/>
    <property type="match status" value="1"/>
</dbReference>
<dbReference type="OrthoDB" id="2013972at2759"/>
<name>A0A484FVE2_COLOR</name>
<dbReference type="EMBL" id="AMCV02000014">
    <property type="protein sequence ID" value="TDZ21474.1"/>
    <property type="molecule type" value="Genomic_DNA"/>
</dbReference>
<dbReference type="AlphaFoldDB" id="A0A484FVE2"/>
<protein>
    <submittedName>
        <fullName evidence="2">Secondary metabolism regulator LAE1</fullName>
    </submittedName>
</protein>
<evidence type="ECO:0000313" key="2">
    <source>
        <dbReference type="EMBL" id="TDZ21474.1"/>
    </source>
</evidence>
<evidence type="ECO:0000256" key="1">
    <source>
        <dbReference type="SAM" id="MobiDB-lite"/>
    </source>
</evidence>
<feature type="region of interest" description="Disordered" evidence="1">
    <location>
        <begin position="1"/>
        <end position="34"/>
    </location>
</feature>
<proteinExistence type="predicted"/>
<keyword evidence="3" id="KW-1185">Reference proteome</keyword>
<dbReference type="STRING" id="1213857.A0A484FVE2"/>
<dbReference type="InterPro" id="IPR029063">
    <property type="entry name" value="SAM-dependent_MTases_sf"/>
</dbReference>
<reference evidence="3" key="2">
    <citation type="journal article" date="2019" name="Mol. Plant Microbe Interact.">
        <title>Genome sequence resources for four phytopathogenic fungi from the Colletotrichum orbiculare species complex.</title>
        <authorList>
            <person name="Gan P."/>
            <person name="Tsushima A."/>
            <person name="Narusaka M."/>
            <person name="Narusaka Y."/>
            <person name="Takano Y."/>
            <person name="Kubo Y."/>
            <person name="Shirasu K."/>
        </authorList>
    </citation>
    <scope>GENOME REANNOTATION</scope>
    <source>
        <strain evidence="3">104-T / ATCC 96160 / CBS 514.97 / LARS 414 / MAFF 240422</strain>
    </source>
</reference>
<accession>A0A484FVE2</accession>
<organism evidence="2 3">
    <name type="scientific">Colletotrichum orbiculare (strain 104-T / ATCC 96160 / CBS 514.97 / LARS 414 / MAFF 240422)</name>
    <name type="common">Cucumber anthracnose fungus</name>
    <name type="synonym">Colletotrichum lagenarium</name>
    <dbReference type="NCBI Taxonomy" id="1213857"/>
    <lineage>
        <taxon>Eukaryota</taxon>
        <taxon>Fungi</taxon>
        <taxon>Dikarya</taxon>
        <taxon>Ascomycota</taxon>
        <taxon>Pezizomycotina</taxon>
        <taxon>Sordariomycetes</taxon>
        <taxon>Hypocreomycetidae</taxon>
        <taxon>Glomerellales</taxon>
        <taxon>Glomerellaceae</taxon>
        <taxon>Colletotrichum</taxon>
        <taxon>Colletotrichum orbiculare species complex</taxon>
    </lineage>
</organism>
<evidence type="ECO:0000313" key="3">
    <source>
        <dbReference type="Proteomes" id="UP000014480"/>
    </source>
</evidence>
<reference evidence="3" key="1">
    <citation type="journal article" date="2013" name="New Phytol.">
        <title>Comparative genomic and transcriptomic analyses reveal the hemibiotrophic stage shift of Colletotrichum fungi.</title>
        <authorList>
            <person name="Gan P."/>
            <person name="Ikeda K."/>
            <person name="Irieda H."/>
            <person name="Narusaka M."/>
            <person name="O'Connell R.J."/>
            <person name="Narusaka Y."/>
            <person name="Takano Y."/>
            <person name="Kubo Y."/>
            <person name="Shirasu K."/>
        </authorList>
    </citation>
    <scope>NUCLEOTIDE SEQUENCE [LARGE SCALE GENOMIC DNA]</scope>
    <source>
        <strain evidence="3">104-T / ATCC 96160 / CBS 514.97 / LARS 414 / MAFF 240422</strain>
    </source>
</reference>
<dbReference type="Proteomes" id="UP000014480">
    <property type="component" value="Unassembled WGS sequence"/>
</dbReference>
<comment type="caution">
    <text evidence="2">The sequence shown here is derived from an EMBL/GenBank/DDBJ whole genome shotgun (WGS) entry which is preliminary data.</text>
</comment>